<dbReference type="AlphaFoldDB" id="A0A194XRC2"/>
<dbReference type="RefSeq" id="XP_018077056.1">
    <property type="nucleotide sequence ID" value="XM_018221589.1"/>
</dbReference>
<gene>
    <name evidence="3" type="ORF">LY89DRAFT_763175</name>
</gene>
<feature type="coiled-coil region" evidence="1">
    <location>
        <begin position="182"/>
        <end position="216"/>
    </location>
</feature>
<protein>
    <submittedName>
        <fullName evidence="3">Uncharacterized protein</fullName>
    </submittedName>
</protein>
<name>A0A194XRC2_MOLSC</name>
<keyword evidence="1" id="KW-0175">Coiled coil</keyword>
<dbReference type="OrthoDB" id="3564068at2759"/>
<dbReference type="GeneID" id="28831315"/>
<dbReference type="InParanoid" id="A0A194XRC2"/>
<dbReference type="EMBL" id="KQ947406">
    <property type="protein sequence ID" value="KUJ22701.1"/>
    <property type="molecule type" value="Genomic_DNA"/>
</dbReference>
<evidence type="ECO:0000313" key="3">
    <source>
        <dbReference type="EMBL" id="KUJ22701.1"/>
    </source>
</evidence>
<keyword evidence="4" id="KW-1185">Reference proteome</keyword>
<dbReference type="KEGG" id="psco:LY89DRAFT_763175"/>
<accession>A0A194XRC2</accession>
<feature type="region of interest" description="Disordered" evidence="2">
    <location>
        <begin position="15"/>
        <end position="99"/>
    </location>
</feature>
<dbReference type="Proteomes" id="UP000070700">
    <property type="component" value="Unassembled WGS sequence"/>
</dbReference>
<evidence type="ECO:0000313" key="4">
    <source>
        <dbReference type="Proteomes" id="UP000070700"/>
    </source>
</evidence>
<proteinExistence type="predicted"/>
<sequence length="417" mass="47279">MASFTPINDEFEQARIRAEADLSTSKQSSKFTPTLEISDSEGDESDLEDETEFSKDEQLMDILNDSLDESDEEDSKSSMDEDSESDEDSTEMNLDHEQQNTTDVAMAESKFDAEGSKLPEDQAAHLKTNTLNFEEKSSTFIQAPKLSFHDLETQRRQILCGSSKYVSMYISSDADKDLKFKVTALHKKIQELEEAKKRIEREIETCEHEIEVAGKLKIKQQVSTLLTHNGLSPELMAEFDAFCTSIEPLCNKRAGESITCFGDHKNSYIKYDPALELFKENVEDDYNICHYRCEASKIDGPWVIGVSGVPEPKKEYIVEFWPIKPPVKRGRKASTWGELFPLLYQLALTAAGNGSEAALDMLVAIPDKDSSCKGGWLFEYEFDSTLKNHAIVSKRWRFRGSYLVEKPVAADERKKKF</sequence>
<evidence type="ECO:0000256" key="1">
    <source>
        <dbReference type="SAM" id="Coils"/>
    </source>
</evidence>
<reference evidence="3 4" key="1">
    <citation type="submission" date="2015-10" db="EMBL/GenBank/DDBJ databases">
        <title>Full genome of DAOMC 229536 Phialocephala scopiformis, a fungal endophyte of spruce producing the potent anti-insectan compound rugulosin.</title>
        <authorList>
            <consortium name="DOE Joint Genome Institute"/>
            <person name="Walker A.K."/>
            <person name="Frasz S.L."/>
            <person name="Seifert K.A."/>
            <person name="Miller J.D."/>
            <person name="Mondo S.J."/>
            <person name="Labutti K."/>
            <person name="Lipzen A."/>
            <person name="Dockter R."/>
            <person name="Kennedy M."/>
            <person name="Grigoriev I.V."/>
            <person name="Spatafora J.W."/>
        </authorList>
    </citation>
    <scope>NUCLEOTIDE SEQUENCE [LARGE SCALE GENOMIC DNA]</scope>
    <source>
        <strain evidence="3 4">CBS 120377</strain>
    </source>
</reference>
<feature type="compositionally biased region" description="Acidic residues" evidence="2">
    <location>
        <begin position="38"/>
        <end position="51"/>
    </location>
</feature>
<feature type="compositionally biased region" description="Acidic residues" evidence="2">
    <location>
        <begin position="66"/>
        <end position="90"/>
    </location>
</feature>
<organism evidence="3 4">
    <name type="scientific">Mollisia scopiformis</name>
    <name type="common">Conifer needle endophyte fungus</name>
    <name type="synonym">Phialocephala scopiformis</name>
    <dbReference type="NCBI Taxonomy" id="149040"/>
    <lineage>
        <taxon>Eukaryota</taxon>
        <taxon>Fungi</taxon>
        <taxon>Dikarya</taxon>
        <taxon>Ascomycota</taxon>
        <taxon>Pezizomycotina</taxon>
        <taxon>Leotiomycetes</taxon>
        <taxon>Helotiales</taxon>
        <taxon>Mollisiaceae</taxon>
        <taxon>Mollisia</taxon>
    </lineage>
</organism>
<feature type="compositionally biased region" description="Polar residues" evidence="2">
    <location>
        <begin position="22"/>
        <end position="32"/>
    </location>
</feature>
<evidence type="ECO:0000256" key="2">
    <source>
        <dbReference type="SAM" id="MobiDB-lite"/>
    </source>
</evidence>